<keyword evidence="6" id="KW-1185">Reference proteome</keyword>
<dbReference type="Proteomes" id="UP000799750">
    <property type="component" value="Unassembled WGS sequence"/>
</dbReference>
<feature type="domain" description="GPI inositol-deacylase winged helix" evidence="2">
    <location>
        <begin position="539"/>
        <end position="620"/>
    </location>
</feature>
<sequence length="828" mass="93106">MSVLLESASRLKPEIRLAQAVHQFKEDLSSEQKATFRTNESSPPDPSDVMRLTAEIDRRAAQKRGVRSFGPCFTYFLQAVQQFAALGDVVVGGSQNMIACSVWSLVRMSLLAIVNFSTYLEKFSTLFMAIGRSAPRYQDMALLYPRSKRLQTQLSEYFIVVVGLCHRLLKFTQKSAIRQIVSSLSDSDLKTFQSELDIWANSIKDEITLLVASKVEEEAQGNSHFRIRSNRFYRSASHQQKLATNLRVLGFCSKYDHETTWKQTRKVGNTALFSQIAEYKEWKSKATSCTLIYTGKLGSGKSVMLANIVDDLHLYHGGKDIAVAYFFCRHDIPESLTAQTVTGSLARQLLRTIPDLAMVADSCESTTSAPDFEDVLNLLRRAFPPHRKAYFVLDGLDECDRSQRETLVQQLCMLQETLTLLVCVSFRLEPNTALELQPQQFAAATTATIPDDNPDIEGFIEAELARCLECRKLVLGDPALILEIQHALLDGSKGMFLWVALQIQTLCDKNTDQDIRETLADLPKDLSETFSRILRRSQVSGKSYQRQILQLVTVAYRYLTLDELREALGVVPGDEVWNPSRLPNDVYSTLACCGCLLMVDEEESTVRFVHHSVKQFLLGGFHDSTNTPFTLDSAQKTMADIVITYLNYGVFGTELSTMKVPQMNTALAPSSIIRSTQGPSSTVQSLALKYLKLRKHPDFDISKNLAEAGKSFQAHSVDAFFFYSYAKMYWIQHVQYFSEQELVVCDLLLKISKGKARQTIITNEEGNTLLGWAVTVGYGAVVELLLETGKIDLESGGELLFWAVKNGHDTVIMIRRCYGRLRTGTKQW</sequence>
<evidence type="ECO:0000313" key="5">
    <source>
        <dbReference type="EMBL" id="KAF2495910.1"/>
    </source>
</evidence>
<dbReference type="Pfam" id="PF24809">
    <property type="entry name" value="DUF7708"/>
    <property type="match status" value="1"/>
</dbReference>
<evidence type="ECO:0000256" key="1">
    <source>
        <dbReference type="ARBA" id="ARBA00022737"/>
    </source>
</evidence>
<feature type="domain" description="DUF7708" evidence="3">
    <location>
        <begin position="73"/>
        <end position="196"/>
    </location>
</feature>
<keyword evidence="1" id="KW-0677">Repeat</keyword>
<dbReference type="Pfam" id="PF24883">
    <property type="entry name" value="NPHP3_N"/>
    <property type="match status" value="1"/>
</dbReference>
<dbReference type="InterPro" id="IPR054471">
    <property type="entry name" value="GPIID_WHD"/>
</dbReference>
<protein>
    <submittedName>
        <fullName evidence="5">Uncharacterized protein</fullName>
    </submittedName>
</protein>
<dbReference type="InterPro" id="IPR056884">
    <property type="entry name" value="NPHP3-like_N"/>
</dbReference>
<evidence type="ECO:0000259" key="2">
    <source>
        <dbReference type="Pfam" id="PF22939"/>
    </source>
</evidence>
<evidence type="ECO:0000259" key="4">
    <source>
        <dbReference type="Pfam" id="PF24883"/>
    </source>
</evidence>
<name>A0A6A6QVI5_9PEZI</name>
<organism evidence="5 6">
    <name type="scientific">Lophium mytilinum</name>
    <dbReference type="NCBI Taxonomy" id="390894"/>
    <lineage>
        <taxon>Eukaryota</taxon>
        <taxon>Fungi</taxon>
        <taxon>Dikarya</taxon>
        <taxon>Ascomycota</taxon>
        <taxon>Pezizomycotina</taxon>
        <taxon>Dothideomycetes</taxon>
        <taxon>Pleosporomycetidae</taxon>
        <taxon>Mytilinidiales</taxon>
        <taxon>Mytilinidiaceae</taxon>
        <taxon>Lophium</taxon>
    </lineage>
</organism>
<evidence type="ECO:0000259" key="3">
    <source>
        <dbReference type="Pfam" id="PF24809"/>
    </source>
</evidence>
<dbReference type="OrthoDB" id="7464126at2759"/>
<gene>
    <name evidence="5" type="ORF">BU16DRAFT_360496</name>
</gene>
<dbReference type="PANTHER" id="PTHR10039:SF10">
    <property type="entry name" value="NACHT DOMAIN-CONTAINING PROTEIN"/>
    <property type="match status" value="1"/>
</dbReference>
<accession>A0A6A6QVI5</accession>
<dbReference type="PANTHER" id="PTHR10039">
    <property type="entry name" value="AMELOGENIN"/>
    <property type="match status" value="1"/>
</dbReference>
<evidence type="ECO:0000313" key="6">
    <source>
        <dbReference type="Proteomes" id="UP000799750"/>
    </source>
</evidence>
<dbReference type="InterPro" id="IPR036770">
    <property type="entry name" value="Ankyrin_rpt-contain_sf"/>
</dbReference>
<feature type="domain" description="Nephrocystin 3-like N-terminal" evidence="4">
    <location>
        <begin position="275"/>
        <end position="416"/>
    </location>
</feature>
<dbReference type="InterPro" id="IPR027417">
    <property type="entry name" value="P-loop_NTPase"/>
</dbReference>
<dbReference type="Pfam" id="PF22939">
    <property type="entry name" value="WHD_GPIID"/>
    <property type="match status" value="1"/>
</dbReference>
<dbReference type="EMBL" id="MU004188">
    <property type="protein sequence ID" value="KAF2495910.1"/>
    <property type="molecule type" value="Genomic_DNA"/>
</dbReference>
<reference evidence="5" key="1">
    <citation type="journal article" date="2020" name="Stud. Mycol.">
        <title>101 Dothideomycetes genomes: a test case for predicting lifestyles and emergence of pathogens.</title>
        <authorList>
            <person name="Haridas S."/>
            <person name="Albert R."/>
            <person name="Binder M."/>
            <person name="Bloem J."/>
            <person name="Labutti K."/>
            <person name="Salamov A."/>
            <person name="Andreopoulos B."/>
            <person name="Baker S."/>
            <person name="Barry K."/>
            <person name="Bills G."/>
            <person name="Bluhm B."/>
            <person name="Cannon C."/>
            <person name="Castanera R."/>
            <person name="Culley D."/>
            <person name="Daum C."/>
            <person name="Ezra D."/>
            <person name="Gonzalez J."/>
            <person name="Henrissat B."/>
            <person name="Kuo A."/>
            <person name="Liang C."/>
            <person name="Lipzen A."/>
            <person name="Lutzoni F."/>
            <person name="Magnuson J."/>
            <person name="Mondo S."/>
            <person name="Nolan M."/>
            <person name="Ohm R."/>
            <person name="Pangilinan J."/>
            <person name="Park H.-J."/>
            <person name="Ramirez L."/>
            <person name="Alfaro M."/>
            <person name="Sun H."/>
            <person name="Tritt A."/>
            <person name="Yoshinaga Y."/>
            <person name="Zwiers L.-H."/>
            <person name="Turgeon B."/>
            <person name="Goodwin S."/>
            <person name="Spatafora J."/>
            <person name="Crous P."/>
            <person name="Grigoriev I."/>
        </authorList>
    </citation>
    <scope>NUCLEOTIDE SEQUENCE</scope>
    <source>
        <strain evidence="5">CBS 269.34</strain>
    </source>
</reference>
<dbReference type="InterPro" id="IPR056125">
    <property type="entry name" value="DUF7708"/>
</dbReference>
<dbReference type="SUPFAM" id="SSF52540">
    <property type="entry name" value="P-loop containing nucleoside triphosphate hydrolases"/>
    <property type="match status" value="1"/>
</dbReference>
<dbReference type="Gene3D" id="1.25.40.20">
    <property type="entry name" value="Ankyrin repeat-containing domain"/>
    <property type="match status" value="1"/>
</dbReference>
<dbReference type="AlphaFoldDB" id="A0A6A6QVI5"/>
<dbReference type="Gene3D" id="3.40.50.300">
    <property type="entry name" value="P-loop containing nucleotide triphosphate hydrolases"/>
    <property type="match status" value="1"/>
</dbReference>
<proteinExistence type="predicted"/>